<name>A0ABP9YZ15_9FUNG</name>
<protein>
    <submittedName>
        <fullName evidence="1">Uncharacterized protein</fullName>
    </submittedName>
</protein>
<evidence type="ECO:0000313" key="2">
    <source>
        <dbReference type="Proteomes" id="UP001473302"/>
    </source>
</evidence>
<reference evidence="1 2" key="1">
    <citation type="submission" date="2024-04" db="EMBL/GenBank/DDBJ databases">
        <title>genome sequences of Mucor flavus KT1a and Helicostylum pulchrum KT1b strains isolated from the surface of a dry-aged beef.</title>
        <authorList>
            <person name="Toyotome T."/>
            <person name="Hosono M."/>
            <person name="Torimaru M."/>
            <person name="Fukuda K."/>
            <person name="Mikami N."/>
        </authorList>
    </citation>
    <scope>NUCLEOTIDE SEQUENCE [LARGE SCALE GENOMIC DNA]</scope>
    <source>
        <strain evidence="1 2">KT1a</strain>
    </source>
</reference>
<sequence length="423" mass="48901">MVAGLSSLLDLNDVSVDSQLSLFTVSERNRIASYFLKKYRLDPKKMPKFFENTWIIVCNVSKSSVKPGQRYLCKLLATESLSKEEINILEMMKLFLDIMEDYPHLLMKENKKDKYTENDYFRVLWSRVFELLFSTIRNVRIKSARPLTEKCSGESVPIFRTNNKAMLYPQEANIIGFKIDARLVVDIGDEEHDLVALEVAKDDKDSKIIQDSAKLLWEAKDDLNNLIEILSTSYDEQVFTWSFQISGEGANCHISTSHLASDGLYVSIPQHSFHLPMITATQSLLEFKKTLEFLFRFKNHIVDMVANINQSNIRRNSINDNFGRFSQNSSSERDISLWTRETWYTPHRNTRKSSVIPSHLFGLRRPASFLERLLLLPSDNEADNANSSVSEDNGDTYGFVKTQSGWYNKYTKEIHKNYPLHDI</sequence>
<evidence type="ECO:0000313" key="1">
    <source>
        <dbReference type="EMBL" id="GAA5812107.1"/>
    </source>
</evidence>
<gene>
    <name evidence="1" type="ORF">MFLAVUS_005557</name>
</gene>
<comment type="caution">
    <text evidence="1">The sequence shown here is derived from an EMBL/GenBank/DDBJ whole genome shotgun (WGS) entry which is preliminary data.</text>
</comment>
<organism evidence="1 2">
    <name type="scientific">Mucor flavus</name>
    <dbReference type="NCBI Taxonomy" id="439312"/>
    <lineage>
        <taxon>Eukaryota</taxon>
        <taxon>Fungi</taxon>
        <taxon>Fungi incertae sedis</taxon>
        <taxon>Mucoromycota</taxon>
        <taxon>Mucoromycotina</taxon>
        <taxon>Mucoromycetes</taxon>
        <taxon>Mucorales</taxon>
        <taxon>Mucorineae</taxon>
        <taxon>Mucoraceae</taxon>
        <taxon>Mucor</taxon>
    </lineage>
</organism>
<dbReference type="Proteomes" id="UP001473302">
    <property type="component" value="Unassembled WGS sequence"/>
</dbReference>
<keyword evidence="2" id="KW-1185">Reference proteome</keyword>
<proteinExistence type="predicted"/>
<dbReference type="EMBL" id="BAABUK010000012">
    <property type="protein sequence ID" value="GAA5812107.1"/>
    <property type="molecule type" value="Genomic_DNA"/>
</dbReference>
<accession>A0ABP9YZ15</accession>